<feature type="signal peptide" evidence="1">
    <location>
        <begin position="1"/>
        <end position="25"/>
    </location>
</feature>
<keyword evidence="4" id="KW-1185">Reference proteome</keyword>
<dbReference type="EMBL" id="JACOFV010000020">
    <property type="protein sequence ID" value="MBC3864027.1"/>
    <property type="molecule type" value="Genomic_DNA"/>
</dbReference>
<dbReference type="Proteomes" id="UP000634011">
    <property type="component" value="Unassembled WGS sequence"/>
</dbReference>
<keyword evidence="1" id="KW-0732">Signal</keyword>
<dbReference type="Gene3D" id="3.40.50.1820">
    <property type="entry name" value="alpha/beta hydrolase"/>
    <property type="match status" value="1"/>
</dbReference>
<dbReference type="InterPro" id="IPR050261">
    <property type="entry name" value="FrsA_esterase"/>
</dbReference>
<keyword evidence="3" id="KW-0378">Hydrolase</keyword>
<dbReference type="InterPro" id="IPR029058">
    <property type="entry name" value="AB_hydrolase_fold"/>
</dbReference>
<dbReference type="GO" id="GO:0016787">
    <property type="term" value="F:hydrolase activity"/>
    <property type="evidence" value="ECO:0007669"/>
    <property type="project" value="UniProtKB-KW"/>
</dbReference>
<gene>
    <name evidence="3" type="ORF">H8K32_18115</name>
</gene>
<evidence type="ECO:0000313" key="3">
    <source>
        <dbReference type="EMBL" id="MBC3864027.1"/>
    </source>
</evidence>
<dbReference type="InterPro" id="IPR002925">
    <property type="entry name" value="Dienelactn_hydro"/>
</dbReference>
<feature type="domain" description="Dienelactone hydrolase" evidence="2">
    <location>
        <begin position="104"/>
        <end position="284"/>
    </location>
</feature>
<proteinExistence type="predicted"/>
<dbReference type="SUPFAM" id="SSF53474">
    <property type="entry name" value="alpha/beta-Hydrolases"/>
    <property type="match status" value="1"/>
</dbReference>
<evidence type="ECO:0000259" key="2">
    <source>
        <dbReference type="Pfam" id="PF01738"/>
    </source>
</evidence>
<name>A0A923KJC1_9BURK</name>
<organism evidence="3 4">
    <name type="scientific">Undibacterium jejuense</name>
    <dbReference type="NCBI Taxonomy" id="1344949"/>
    <lineage>
        <taxon>Bacteria</taxon>
        <taxon>Pseudomonadati</taxon>
        <taxon>Pseudomonadota</taxon>
        <taxon>Betaproteobacteria</taxon>
        <taxon>Burkholderiales</taxon>
        <taxon>Oxalobacteraceae</taxon>
        <taxon>Undibacterium</taxon>
    </lineage>
</organism>
<dbReference type="Pfam" id="PF01738">
    <property type="entry name" value="DLH"/>
    <property type="match status" value="1"/>
</dbReference>
<feature type="chain" id="PRO_5037254427" evidence="1">
    <location>
        <begin position="26"/>
        <end position="310"/>
    </location>
</feature>
<comment type="caution">
    <text evidence="3">The sequence shown here is derived from an EMBL/GenBank/DDBJ whole genome shotgun (WGS) entry which is preliminary data.</text>
</comment>
<reference evidence="3" key="1">
    <citation type="submission" date="2020-08" db="EMBL/GenBank/DDBJ databases">
        <title>Novel species isolated from subtropical streams in China.</title>
        <authorList>
            <person name="Lu H."/>
        </authorList>
    </citation>
    <scope>NUCLEOTIDE SEQUENCE</scope>
    <source>
        <strain evidence="3">KACC 12607</strain>
    </source>
</reference>
<evidence type="ECO:0000256" key="1">
    <source>
        <dbReference type="SAM" id="SignalP"/>
    </source>
</evidence>
<accession>A0A923KJC1</accession>
<dbReference type="AlphaFoldDB" id="A0A923KJC1"/>
<protein>
    <submittedName>
        <fullName evidence="3">Dienelactone hydrolase family protein</fullName>
    </submittedName>
</protein>
<sequence length="310" mass="33657">MRLSIRYVFFTAIGVALAMSSSAMAQESNTNATAPIVMAADLFESVVNIDVSVKDLLGRQVTGKVVLTQFKPNGDGPFPIMILNHGRSGTNRDQPARFRYTAQARYFVKRGFAVFVPTRIGYGELGTTPDPEDSGSCRNKNYAPSAEAASTEVIAVLDYAKQLPYIDPKKVLIVGQSVGGYTTVATAAKNPPGVLAAINFAGGAGGDPDTHPGEPCEAYKLEQMYAKFGTASKVPMLWVYTENDLFFAPKYSQAWFNAFTKAGGTAEFHLMPAFEKNGHSLFAKGIKLWTPLVDRFLDEHGFDANNKKTQ</sequence>
<evidence type="ECO:0000313" key="4">
    <source>
        <dbReference type="Proteomes" id="UP000634011"/>
    </source>
</evidence>
<dbReference type="PANTHER" id="PTHR22946">
    <property type="entry name" value="DIENELACTONE HYDROLASE DOMAIN-CONTAINING PROTEIN-RELATED"/>
    <property type="match status" value="1"/>
</dbReference>